<keyword evidence="1" id="KW-0547">Nucleotide-binding</keyword>
<feature type="region of interest" description="Disordered" evidence="5">
    <location>
        <begin position="204"/>
        <end position="224"/>
    </location>
</feature>
<dbReference type="GO" id="GO:0036297">
    <property type="term" value="P:interstrand cross-link repair"/>
    <property type="evidence" value="ECO:0007669"/>
    <property type="project" value="TreeGrafter"/>
</dbReference>
<dbReference type="GO" id="GO:0000400">
    <property type="term" value="F:four-way junction DNA binding"/>
    <property type="evidence" value="ECO:0007669"/>
    <property type="project" value="TreeGrafter"/>
</dbReference>
<dbReference type="GO" id="GO:0005524">
    <property type="term" value="F:ATP binding"/>
    <property type="evidence" value="ECO:0007669"/>
    <property type="project" value="UniProtKB-KW"/>
</dbReference>
<evidence type="ECO:0000256" key="4">
    <source>
        <dbReference type="ARBA" id="ARBA00022840"/>
    </source>
</evidence>
<dbReference type="InterPro" id="IPR006166">
    <property type="entry name" value="ERCC4_domain"/>
</dbReference>
<dbReference type="GO" id="GO:0045003">
    <property type="term" value="P:double-strand break repair via synthesis-dependent strand annealing"/>
    <property type="evidence" value="ECO:0007669"/>
    <property type="project" value="TreeGrafter"/>
</dbReference>
<dbReference type="InterPro" id="IPR011335">
    <property type="entry name" value="Restrct_endonuc-II-like"/>
</dbReference>
<feature type="compositionally biased region" description="Polar residues" evidence="5">
    <location>
        <begin position="74"/>
        <end position="87"/>
    </location>
</feature>
<reference evidence="7" key="1">
    <citation type="journal article" date="2017" name="Front. Cell. Infect. Microbiol.">
        <title>The Distinct Transcriptional Response of the Midgut of Amblyomma sculptum and Amblyomma aureolatum Ticks to Rickettsia rickettsii Correlates to Their Differences in Susceptibility to Infection.</title>
        <authorList>
            <person name="Martins L.A."/>
            <person name="Galletti M.F.B.M."/>
            <person name="Ribeiro J.M."/>
            <person name="Fujita A."/>
            <person name="Costa F.B."/>
            <person name="Labruna M.B."/>
            <person name="Daffre S."/>
            <person name="Fogaca A.C."/>
        </authorList>
    </citation>
    <scope>NUCLEOTIDE SEQUENCE</scope>
</reference>
<organism evidence="7">
    <name type="scientific">Amblyomma aureolatum</name>
    <dbReference type="NCBI Taxonomy" id="187763"/>
    <lineage>
        <taxon>Eukaryota</taxon>
        <taxon>Metazoa</taxon>
        <taxon>Ecdysozoa</taxon>
        <taxon>Arthropoda</taxon>
        <taxon>Chelicerata</taxon>
        <taxon>Arachnida</taxon>
        <taxon>Acari</taxon>
        <taxon>Parasitiformes</taxon>
        <taxon>Ixodida</taxon>
        <taxon>Ixodoidea</taxon>
        <taxon>Ixodidae</taxon>
        <taxon>Amblyomminae</taxon>
        <taxon>Amblyomma</taxon>
    </lineage>
</organism>
<dbReference type="GO" id="GO:0009378">
    <property type="term" value="F:four-way junction helicase activity"/>
    <property type="evidence" value="ECO:0007669"/>
    <property type="project" value="TreeGrafter"/>
</dbReference>
<evidence type="ECO:0000259" key="6">
    <source>
        <dbReference type="SMART" id="SM00891"/>
    </source>
</evidence>
<evidence type="ECO:0000256" key="3">
    <source>
        <dbReference type="ARBA" id="ARBA00022806"/>
    </source>
</evidence>
<evidence type="ECO:0000313" key="7">
    <source>
        <dbReference type="EMBL" id="JAT97477.1"/>
    </source>
</evidence>
<protein>
    <submittedName>
        <fullName evidence="7">Putative ercc4-type nuclease dna replication</fullName>
    </submittedName>
</protein>
<dbReference type="Pfam" id="PF14520">
    <property type="entry name" value="HHH_5"/>
    <property type="match status" value="1"/>
</dbReference>
<sequence length="531" mass="59532">QRKASRRVVVDSDDDFQVLTCKKQQPMRKEAASQRRADRKKSETSTPARKKLKQTSKRNKNNFVEQEADVSADVINSTDESENSSLDQLDESFIDDQTQVPNKTLYLRTVRSPVGAAKFKIGHTNRVRYSEVFSQPVHEEDDDYIQDSFCVGNDDSSVLHRLSSSASEKEEVEEDSLMHSPVMTKLRKRRIQIFSSEDESHFTEIVEKSPKASANNSAVSKRHQGKLPVQLDLKRPGHGTVSEISGCTLADLPGNRPTKMVPASAVASSQMSREERLRLQKIKQEEFRKMHMASLLNTTGSSVACVHQSPSKAQVNSTITIIVDTREIASGTTLVSTLRACEGVRVEVHSLTVGSLVVGRRCCIMRRALADFGNPQNHSRLVDEVRQLFELYDRPCVILERPQRIKPGERPFKRTKYFDSTLMYLTTTHAKVFFSQSQGNTAELVLALAKKERQKGMALASPDCIRDKNHVVQFYLAFPKVSLATAISLASAFPSVQALVNSSVEELQERTKISESRARDILDFCRTSAIV</sequence>
<dbReference type="SUPFAM" id="SSF52980">
    <property type="entry name" value="Restriction endonuclease-like"/>
    <property type="match status" value="1"/>
</dbReference>
<dbReference type="GO" id="GO:0004518">
    <property type="term" value="F:nuclease activity"/>
    <property type="evidence" value="ECO:0007669"/>
    <property type="project" value="InterPro"/>
</dbReference>
<dbReference type="InterPro" id="IPR010994">
    <property type="entry name" value="RuvA_2-like"/>
</dbReference>
<dbReference type="Gene3D" id="3.40.50.10130">
    <property type="match status" value="1"/>
</dbReference>
<feature type="compositionally biased region" description="Basic residues" evidence="5">
    <location>
        <begin position="48"/>
        <end position="60"/>
    </location>
</feature>
<keyword evidence="2" id="KW-0378">Hydrolase</keyword>
<dbReference type="PANTHER" id="PTHR14025">
    <property type="entry name" value="FANCONI ANEMIA GROUP M FANCM FAMILY MEMBER"/>
    <property type="match status" value="1"/>
</dbReference>
<feature type="non-terminal residue" evidence="7">
    <location>
        <position position="1"/>
    </location>
</feature>
<dbReference type="GO" id="GO:0043138">
    <property type="term" value="F:3'-5' DNA helicase activity"/>
    <property type="evidence" value="ECO:0007669"/>
    <property type="project" value="TreeGrafter"/>
</dbReference>
<dbReference type="SMART" id="SM00891">
    <property type="entry name" value="ERCC4"/>
    <property type="match status" value="1"/>
</dbReference>
<dbReference type="GO" id="GO:0016787">
    <property type="term" value="F:hydrolase activity"/>
    <property type="evidence" value="ECO:0007669"/>
    <property type="project" value="UniProtKB-KW"/>
</dbReference>
<dbReference type="AlphaFoldDB" id="A0A1E1XDZ0"/>
<accession>A0A1E1XDZ0</accession>
<dbReference type="Gene3D" id="1.10.150.20">
    <property type="entry name" value="5' to 3' exonuclease, C-terminal subdomain"/>
    <property type="match status" value="1"/>
</dbReference>
<dbReference type="SUPFAM" id="SSF47781">
    <property type="entry name" value="RuvA domain 2-like"/>
    <property type="match status" value="1"/>
</dbReference>
<dbReference type="PANTHER" id="PTHR14025:SF20">
    <property type="entry name" value="FANCONI ANEMIA GROUP M PROTEIN"/>
    <property type="match status" value="1"/>
</dbReference>
<evidence type="ECO:0000256" key="1">
    <source>
        <dbReference type="ARBA" id="ARBA00022741"/>
    </source>
</evidence>
<dbReference type="Pfam" id="PF02732">
    <property type="entry name" value="ERCC4"/>
    <property type="match status" value="1"/>
</dbReference>
<dbReference type="EMBL" id="GFAC01001711">
    <property type="protein sequence ID" value="JAT97477.1"/>
    <property type="molecule type" value="mRNA"/>
</dbReference>
<evidence type="ECO:0000256" key="5">
    <source>
        <dbReference type="SAM" id="MobiDB-lite"/>
    </source>
</evidence>
<feature type="domain" description="ERCC4" evidence="6">
    <location>
        <begin position="320"/>
        <end position="403"/>
    </location>
</feature>
<proteinExistence type="evidence at transcript level"/>
<feature type="region of interest" description="Disordered" evidence="5">
    <location>
        <begin position="20"/>
        <end position="93"/>
    </location>
</feature>
<evidence type="ECO:0000256" key="2">
    <source>
        <dbReference type="ARBA" id="ARBA00022801"/>
    </source>
</evidence>
<feature type="compositionally biased region" description="Basic and acidic residues" evidence="5">
    <location>
        <begin position="27"/>
        <end position="43"/>
    </location>
</feature>
<keyword evidence="4" id="KW-0067">ATP-binding</keyword>
<name>A0A1E1XDZ0_9ACAR</name>
<keyword evidence="3" id="KW-0347">Helicase</keyword>